<dbReference type="Proteomes" id="UP000569018">
    <property type="component" value="Unassembled WGS sequence"/>
</dbReference>
<name>A0A6V8Q6M5_9ACTN</name>
<sequence>LPTPGEGYLPLSPSQALPPGTPHFLVATGFTESLPRASLWELGYKIDGRL</sequence>
<accession>A0A6V8Q6M5</accession>
<gene>
    <name evidence="1" type="ORF">HKBW3S47_02128</name>
</gene>
<feature type="non-terminal residue" evidence="1">
    <location>
        <position position="1"/>
    </location>
</feature>
<evidence type="ECO:0000313" key="1">
    <source>
        <dbReference type="EMBL" id="GFP40432.1"/>
    </source>
</evidence>
<evidence type="ECO:0000313" key="2">
    <source>
        <dbReference type="Proteomes" id="UP000569018"/>
    </source>
</evidence>
<dbReference type="AlphaFoldDB" id="A0A6V8Q6M5"/>
<organism evidence="1 2">
    <name type="scientific">Candidatus Hakubella thermalkaliphila</name>
    <dbReference type="NCBI Taxonomy" id="2754717"/>
    <lineage>
        <taxon>Bacteria</taxon>
        <taxon>Bacillati</taxon>
        <taxon>Actinomycetota</taxon>
        <taxon>Actinomycetota incertae sedis</taxon>
        <taxon>Candidatus Hakubellales</taxon>
        <taxon>Candidatus Hakubellaceae</taxon>
        <taxon>Candidatus Hakubella</taxon>
    </lineage>
</organism>
<proteinExistence type="predicted"/>
<protein>
    <submittedName>
        <fullName evidence="1">Uncharacterized protein</fullName>
    </submittedName>
</protein>
<reference evidence="1 2" key="1">
    <citation type="journal article" date="2020" name="Front. Microbiol.">
        <title>Single-cell genomics of novel Actinobacteria with the Wood-Ljungdahl pathway discovered in a serpentinizing system.</title>
        <authorList>
            <person name="Merino N."/>
            <person name="Kawai M."/>
            <person name="Boyd E.S."/>
            <person name="Colman D.R."/>
            <person name="McGlynn S.E."/>
            <person name="Nealson K.H."/>
            <person name="Kurokawa K."/>
            <person name="Hongoh Y."/>
        </authorList>
    </citation>
    <scope>NUCLEOTIDE SEQUENCE [LARGE SCALE GENOMIC DNA]</scope>
    <source>
        <strain evidence="1 2">S47</strain>
    </source>
</reference>
<comment type="caution">
    <text evidence="1">The sequence shown here is derived from an EMBL/GenBank/DDBJ whole genome shotgun (WGS) entry which is preliminary data.</text>
</comment>
<dbReference type="EMBL" id="BLSD01000247">
    <property type="protein sequence ID" value="GFP40432.1"/>
    <property type="molecule type" value="Genomic_DNA"/>
</dbReference>